<keyword evidence="3" id="KW-1185">Reference proteome</keyword>
<proteinExistence type="predicted"/>
<keyword evidence="1" id="KW-0732">Signal</keyword>
<name>A0ABQ1JG90_9FLAO</name>
<sequence>MKHLFKFKLVLLLAVTAFYSCSDDGHSDSSIKSNEQNSEVLIGEIPLNLKGLQIGTKTTLFTYTTVAQAIDSVDTSFSTLFQESLDEFNDYNDISDVYTKVTISNGEAYISEILHYDSNSDKMKRGWYLDESINKYVVYSAPVLQSININAAKCPGGYTELANCGNFSNPQECVASAIKDYMTNNLTNPGDCTMIYTKVSLTNTRVCGKKC</sequence>
<evidence type="ECO:0000313" key="2">
    <source>
        <dbReference type="EMBL" id="GGB68204.1"/>
    </source>
</evidence>
<evidence type="ECO:0008006" key="4">
    <source>
        <dbReference type="Google" id="ProtNLM"/>
    </source>
</evidence>
<dbReference type="RefSeq" id="WP_188619674.1">
    <property type="nucleotide sequence ID" value="NZ_BMJE01000001.1"/>
</dbReference>
<organism evidence="2 3">
    <name type="scientific">Flavobacterium suaedae</name>
    <dbReference type="NCBI Taxonomy" id="1767027"/>
    <lineage>
        <taxon>Bacteria</taxon>
        <taxon>Pseudomonadati</taxon>
        <taxon>Bacteroidota</taxon>
        <taxon>Flavobacteriia</taxon>
        <taxon>Flavobacteriales</taxon>
        <taxon>Flavobacteriaceae</taxon>
        <taxon>Flavobacterium</taxon>
    </lineage>
</organism>
<dbReference type="Proteomes" id="UP000615760">
    <property type="component" value="Unassembled WGS sequence"/>
</dbReference>
<dbReference type="PROSITE" id="PS51257">
    <property type="entry name" value="PROKAR_LIPOPROTEIN"/>
    <property type="match status" value="1"/>
</dbReference>
<protein>
    <recommendedName>
        <fullName evidence="4">Lipoprotein</fullName>
    </recommendedName>
</protein>
<feature type="signal peptide" evidence="1">
    <location>
        <begin position="1"/>
        <end position="22"/>
    </location>
</feature>
<gene>
    <name evidence="2" type="ORF">GCM10007424_05260</name>
</gene>
<comment type="caution">
    <text evidence="2">The sequence shown here is derived from an EMBL/GenBank/DDBJ whole genome shotgun (WGS) entry which is preliminary data.</text>
</comment>
<evidence type="ECO:0000313" key="3">
    <source>
        <dbReference type="Proteomes" id="UP000615760"/>
    </source>
</evidence>
<feature type="chain" id="PRO_5046258721" description="Lipoprotein" evidence="1">
    <location>
        <begin position="23"/>
        <end position="211"/>
    </location>
</feature>
<dbReference type="EMBL" id="BMJE01000001">
    <property type="protein sequence ID" value="GGB68204.1"/>
    <property type="molecule type" value="Genomic_DNA"/>
</dbReference>
<accession>A0ABQ1JG90</accession>
<evidence type="ECO:0000256" key="1">
    <source>
        <dbReference type="SAM" id="SignalP"/>
    </source>
</evidence>
<reference evidence="3" key="1">
    <citation type="journal article" date="2019" name="Int. J. Syst. Evol. Microbiol.">
        <title>The Global Catalogue of Microorganisms (GCM) 10K type strain sequencing project: providing services to taxonomists for standard genome sequencing and annotation.</title>
        <authorList>
            <consortium name="The Broad Institute Genomics Platform"/>
            <consortium name="The Broad Institute Genome Sequencing Center for Infectious Disease"/>
            <person name="Wu L."/>
            <person name="Ma J."/>
        </authorList>
    </citation>
    <scope>NUCLEOTIDE SEQUENCE [LARGE SCALE GENOMIC DNA]</scope>
    <source>
        <strain evidence="3">CGMCC 1.15461</strain>
    </source>
</reference>